<dbReference type="PANTHER" id="PTHR21016">
    <property type="entry name" value="BETA-AMYLOID BINDING PROTEIN-RELATED"/>
    <property type="match status" value="1"/>
</dbReference>
<dbReference type="Proteomes" id="UP000237056">
    <property type="component" value="Unassembled WGS sequence"/>
</dbReference>
<proteinExistence type="predicted"/>
<accession>A0A2S4N4E9</accession>
<keyword evidence="3 5" id="KW-1133">Transmembrane helix</keyword>
<reference evidence="7 8" key="1">
    <citation type="submission" date="2018-01" db="EMBL/GenBank/DDBJ databases">
        <title>Genomic Encyclopedia of Type Strains, Phase I: the one thousand microbial genomes (KMG-I) project.</title>
        <authorList>
            <person name="Goeker M."/>
        </authorList>
    </citation>
    <scope>NUCLEOTIDE SEQUENCE [LARGE SCALE GENOMIC DNA]</scope>
    <source>
        <strain evidence="7 8">DSM 17960</strain>
    </source>
</reference>
<keyword evidence="4 5" id="KW-0472">Membrane</keyword>
<evidence type="ECO:0000313" key="8">
    <source>
        <dbReference type="Proteomes" id="UP000237056"/>
    </source>
</evidence>
<keyword evidence="8" id="KW-1185">Reference proteome</keyword>
<evidence type="ECO:0000256" key="3">
    <source>
        <dbReference type="ARBA" id="ARBA00022989"/>
    </source>
</evidence>
<evidence type="ECO:0000256" key="2">
    <source>
        <dbReference type="ARBA" id="ARBA00022692"/>
    </source>
</evidence>
<evidence type="ECO:0000256" key="4">
    <source>
        <dbReference type="ARBA" id="ARBA00023136"/>
    </source>
</evidence>
<dbReference type="GO" id="GO:0016020">
    <property type="term" value="C:membrane"/>
    <property type="evidence" value="ECO:0007669"/>
    <property type="project" value="UniProtKB-SubCell"/>
</dbReference>
<comment type="subcellular location">
    <subcellularLocation>
        <location evidence="1">Membrane</location>
        <topology evidence="1">Multi-pass membrane protein</topology>
    </subcellularLocation>
</comment>
<sequence>MAVFAIPNPKKTTQVDFPIEKVKISVKNISLLNKKYKFTNSNEIFNQYTYEATEFLSMGVYIDINLNTITENKTEITVEVRRKIGTFNESYEVTNANQHLVNIYDCIAKLTTKTNEEIEALHKEIADSKLPKPKPVKPTKVIEESSIKIEKEKRKIEIVKSDINANFTTTLLLCFFLGLFGIHRFYTKNYFMGFIQLITLGCFGVWTLIDFILILTGAYKDGEGNLLRK</sequence>
<comment type="caution">
    <text evidence="7">The sequence shown here is derived from an EMBL/GenBank/DDBJ whole genome shotgun (WGS) entry which is preliminary data.</text>
</comment>
<dbReference type="AlphaFoldDB" id="A0A2S4N4E9"/>
<feature type="domain" description="TM2" evidence="6">
    <location>
        <begin position="166"/>
        <end position="212"/>
    </location>
</feature>
<dbReference type="Pfam" id="PF05154">
    <property type="entry name" value="TM2"/>
    <property type="match status" value="1"/>
</dbReference>
<keyword evidence="2 5" id="KW-0812">Transmembrane</keyword>
<dbReference type="InterPro" id="IPR007829">
    <property type="entry name" value="TM2"/>
</dbReference>
<name>A0A2S4N4E9_9FLAO</name>
<organism evidence="7 8">
    <name type="scientific">Flavobacterium croceum DSM 17960</name>
    <dbReference type="NCBI Taxonomy" id="1121886"/>
    <lineage>
        <taxon>Bacteria</taxon>
        <taxon>Pseudomonadati</taxon>
        <taxon>Bacteroidota</taxon>
        <taxon>Flavobacteriia</taxon>
        <taxon>Flavobacteriales</taxon>
        <taxon>Flavobacteriaceae</taxon>
        <taxon>Flavobacterium</taxon>
    </lineage>
</organism>
<feature type="transmembrane region" description="Helical" evidence="5">
    <location>
        <begin position="194"/>
        <end position="219"/>
    </location>
</feature>
<evidence type="ECO:0000313" key="7">
    <source>
        <dbReference type="EMBL" id="POS00566.1"/>
    </source>
</evidence>
<gene>
    <name evidence="7" type="ORF">Q361_1583</name>
</gene>
<evidence type="ECO:0000256" key="1">
    <source>
        <dbReference type="ARBA" id="ARBA00004141"/>
    </source>
</evidence>
<dbReference type="EMBL" id="PQNY01000058">
    <property type="protein sequence ID" value="POS00566.1"/>
    <property type="molecule type" value="Genomic_DNA"/>
</dbReference>
<dbReference type="RefSeq" id="WP_211290392.1">
    <property type="nucleotide sequence ID" value="NZ_PQNY01000058.1"/>
</dbReference>
<evidence type="ECO:0000256" key="5">
    <source>
        <dbReference type="SAM" id="Phobius"/>
    </source>
</evidence>
<dbReference type="InterPro" id="IPR050932">
    <property type="entry name" value="TM2D1-3-like"/>
</dbReference>
<dbReference type="PANTHER" id="PTHR21016:SF25">
    <property type="entry name" value="TM2 DOMAIN-CONTAINING PROTEIN DDB_G0277895-RELATED"/>
    <property type="match status" value="1"/>
</dbReference>
<evidence type="ECO:0000259" key="6">
    <source>
        <dbReference type="Pfam" id="PF05154"/>
    </source>
</evidence>
<feature type="transmembrane region" description="Helical" evidence="5">
    <location>
        <begin position="163"/>
        <end position="182"/>
    </location>
</feature>
<protein>
    <submittedName>
        <fullName evidence="7">TM2 domain-containing protein</fullName>
    </submittedName>
</protein>